<name>A0ABY4YPV6_9MICO</name>
<feature type="region of interest" description="Disordered" evidence="1">
    <location>
        <begin position="121"/>
        <end position="164"/>
    </location>
</feature>
<dbReference type="Proteomes" id="UP001056455">
    <property type="component" value="Chromosome"/>
</dbReference>
<sequence>MLLLLLEIVVLIAVGNAIGPWWTLGLLVLFVVAGLYLVRRESGRTWKALRQAVDTGKMPGRELADASLVLLGGLFLVIPGFLSDVVGIFLILPFTRTISRRLLAVLIGSRMPPMTVTGFPGAGAPGGYRPGPGTPGASGPTGSTRRGDDIIEGEIIDEDPPPER</sequence>
<dbReference type="NCBIfam" id="NF008528">
    <property type="entry name" value="PRK11463.1-2"/>
    <property type="match status" value="1"/>
</dbReference>
<keyword evidence="2" id="KW-0812">Transmembrane</keyword>
<feature type="compositionally biased region" description="Gly residues" evidence="1">
    <location>
        <begin position="121"/>
        <end position="136"/>
    </location>
</feature>
<keyword evidence="2" id="KW-1133">Transmembrane helix</keyword>
<dbReference type="InterPro" id="IPR007313">
    <property type="entry name" value="FxsA"/>
</dbReference>
<dbReference type="Pfam" id="PF04186">
    <property type="entry name" value="FxsA"/>
    <property type="match status" value="1"/>
</dbReference>
<reference evidence="3" key="1">
    <citation type="submission" date="2022-06" db="EMBL/GenBank/DDBJ databases">
        <title>Ornithinimicrobium HY1793.</title>
        <authorList>
            <person name="Huang Y."/>
        </authorList>
    </citation>
    <scope>NUCLEOTIDE SEQUENCE</scope>
    <source>
        <strain evidence="3">HY1793</strain>
    </source>
</reference>
<evidence type="ECO:0000313" key="4">
    <source>
        <dbReference type="Proteomes" id="UP001056455"/>
    </source>
</evidence>
<protein>
    <submittedName>
        <fullName evidence="3">FxsA family protein</fullName>
    </submittedName>
</protein>
<evidence type="ECO:0000256" key="2">
    <source>
        <dbReference type="SAM" id="Phobius"/>
    </source>
</evidence>
<dbReference type="PANTHER" id="PTHR35335:SF1">
    <property type="entry name" value="UPF0716 PROTEIN FXSA"/>
    <property type="match status" value="1"/>
</dbReference>
<feature type="transmembrane region" description="Helical" evidence="2">
    <location>
        <begin position="68"/>
        <end position="92"/>
    </location>
</feature>
<keyword evidence="2" id="KW-0472">Membrane</keyword>
<dbReference type="EMBL" id="CP099489">
    <property type="protein sequence ID" value="USQ78177.1"/>
    <property type="molecule type" value="Genomic_DNA"/>
</dbReference>
<evidence type="ECO:0000256" key="1">
    <source>
        <dbReference type="SAM" id="MobiDB-lite"/>
    </source>
</evidence>
<dbReference type="RefSeq" id="WP_252590976.1">
    <property type="nucleotide sequence ID" value="NZ_CP099489.1"/>
</dbReference>
<keyword evidence="4" id="KW-1185">Reference proteome</keyword>
<gene>
    <name evidence="3" type="ORF">NF556_10940</name>
</gene>
<evidence type="ECO:0000313" key="3">
    <source>
        <dbReference type="EMBL" id="USQ78177.1"/>
    </source>
</evidence>
<feature type="compositionally biased region" description="Acidic residues" evidence="1">
    <location>
        <begin position="150"/>
        <end position="164"/>
    </location>
</feature>
<feature type="transmembrane region" description="Helical" evidence="2">
    <location>
        <begin position="20"/>
        <end position="38"/>
    </location>
</feature>
<organism evidence="3 4">
    <name type="scientific">Ornithinimicrobium faecis</name>
    <dbReference type="NCBI Taxonomy" id="2934158"/>
    <lineage>
        <taxon>Bacteria</taxon>
        <taxon>Bacillati</taxon>
        <taxon>Actinomycetota</taxon>
        <taxon>Actinomycetes</taxon>
        <taxon>Micrococcales</taxon>
        <taxon>Ornithinimicrobiaceae</taxon>
        <taxon>Ornithinimicrobium</taxon>
    </lineage>
</organism>
<dbReference type="PANTHER" id="PTHR35335">
    <property type="entry name" value="UPF0716 PROTEIN FXSA"/>
    <property type="match status" value="1"/>
</dbReference>
<accession>A0ABY4YPV6</accession>
<proteinExistence type="predicted"/>